<proteinExistence type="predicted"/>
<evidence type="ECO:0000256" key="1">
    <source>
        <dbReference type="SAM" id="MobiDB-lite"/>
    </source>
</evidence>
<dbReference type="Proteomes" id="UP001605036">
    <property type="component" value="Unassembled WGS sequence"/>
</dbReference>
<keyword evidence="3" id="KW-1185">Reference proteome</keyword>
<dbReference type="AlphaFoldDB" id="A0ABD1ZKG6"/>
<protein>
    <submittedName>
        <fullName evidence="2">Uncharacterized protein</fullName>
    </submittedName>
</protein>
<feature type="compositionally biased region" description="Polar residues" evidence="1">
    <location>
        <begin position="45"/>
        <end position="57"/>
    </location>
</feature>
<evidence type="ECO:0000313" key="2">
    <source>
        <dbReference type="EMBL" id="KAL2651945.1"/>
    </source>
</evidence>
<comment type="caution">
    <text evidence="2">The sequence shown here is derived from an EMBL/GenBank/DDBJ whole genome shotgun (WGS) entry which is preliminary data.</text>
</comment>
<accession>A0ABD1ZKG6</accession>
<feature type="region of interest" description="Disordered" evidence="1">
    <location>
        <begin position="45"/>
        <end position="68"/>
    </location>
</feature>
<name>A0ABD1ZKG6_9MARC</name>
<sequence>MDQDANSLELCGLDFRNGIGVSYRNTTSDEDRVKAIRLERMDQDGNSSVDWIGSQQRIGPARRKGTSANCRHVEFKDDRSSSSAIRNTAEATYERTAASTVTRHTAITIEKLAMRIQLAIENTVMETKKGN</sequence>
<reference evidence="2 3" key="1">
    <citation type="submission" date="2024-09" db="EMBL/GenBank/DDBJ databases">
        <title>Chromosome-scale assembly of Riccia fluitans.</title>
        <authorList>
            <person name="Paukszto L."/>
            <person name="Sawicki J."/>
            <person name="Karawczyk K."/>
            <person name="Piernik-Szablinska J."/>
            <person name="Szczecinska M."/>
            <person name="Mazdziarz M."/>
        </authorList>
    </citation>
    <scope>NUCLEOTIDE SEQUENCE [LARGE SCALE GENOMIC DNA]</scope>
    <source>
        <strain evidence="2">Rf_01</strain>
        <tissue evidence="2">Aerial parts of the thallus</tissue>
    </source>
</reference>
<evidence type="ECO:0000313" key="3">
    <source>
        <dbReference type="Proteomes" id="UP001605036"/>
    </source>
</evidence>
<dbReference type="EMBL" id="JBHFFA010000001">
    <property type="protein sequence ID" value="KAL2651945.1"/>
    <property type="molecule type" value="Genomic_DNA"/>
</dbReference>
<organism evidence="2 3">
    <name type="scientific">Riccia fluitans</name>
    <dbReference type="NCBI Taxonomy" id="41844"/>
    <lineage>
        <taxon>Eukaryota</taxon>
        <taxon>Viridiplantae</taxon>
        <taxon>Streptophyta</taxon>
        <taxon>Embryophyta</taxon>
        <taxon>Marchantiophyta</taxon>
        <taxon>Marchantiopsida</taxon>
        <taxon>Marchantiidae</taxon>
        <taxon>Marchantiales</taxon>
        <taxon>Ricciaceae</taxon>
        <taxon>Riccia</taxon>
    </lineage>
</organism>
<gene>
    <name evidence="2" type="ORF">R1flu_020073</name>
</gene>